<name>A0A512PLE1_9LACO</name>
<reference evidence="2 3" key="1">
    <citation type="submission" date="2019-07" db="EMBL/GenBank/DDBJ databases">
        <title>Whole genome shotgun sequence of Lactobacillus rapi NBRC 109618.</title>
        <authorList>
            <person name="Hosoyama A."/>
            <person name="Uohara A."/>
            <person name="Ohji S."/>
            <person name="Ichikawa N."/>
        </authorList>
    </citation>
    <scope>NUCLEOTIDE SEQUENCE [LARGE SCALE GENOMIC DNA]</scope>
    <source>
        <strain evidence="2 3">NBRC 109618</strain>
    </source>
</reference>
<comment type="caution">
    <text evidence="2">The sequence shown here is derived from an EMBL/GenBank/DDBJ whole genome shotgun (WGS) entry which is preliminary data.</text>
</comment>
<feature type="compositionally biased region" description="Polar residues" evidence="1">
    <location>
        <begin position="18"/>
        <end position="37"/>
    </location>
</feature>
<dbReference type="RefSeq" id="WP_054747980.1">
    <property type="nucleotide sequence ID" value="NZ_BKAM01000007.1"/>
</dbReference>
<evidence type="ECO:0000313" key="2">
    <source>
        <dbReference type="EMBL" id="GEP72029.1"/>
    </source>
</evidence>
<dbReference type="Proteomes" id="UP000321569">
    <property type="component" value="Unassembled WGS sequence"/>
</dbReference>
<evidence type="ECO:0008006" key="4">
    <source>
        <dbReference type="Google" id="ProtNLM"/>
    </source>
</evidence>
<evidence type="ECO:0000256" key="1">
    <source>
        <dbReference type="SAM" id="MobiDB-lite"/>
    </source>
</evidence>
<sequence length="127" mass="12616">MAIAWKDGDTITADKLNGSQVTFSSTDVETGATTTQPDGALTLDVNGDLYQADAGKQDLLVSLKGLKGDKGDTGVAGPAGAVGPAGKDGLGVKSGTINEDKNGAVTGATLTMSDNSTVDLTLNKATS</sequence>
<protein>
    <recommendedName>
        <fullName evidence="4">Collagen-like protein</fullName>
    </recommendedName>
</protein>
<dbReference type="AlphaFoldDB" id="A0A512PLE1"/>
<dbReference type="OrthoDB" id="2333232at2"/>
<evidence type="ECO:0000313" key="3">
    <source>
        <dbReference type="Proteomes" id="UP000321569"/>
    </source>
</evidence>
<feature type="compositionally biased region" description="Low complexity" evidence="1">
    <location>
        <begin position="75"/>
        <end position="85"/>
    </location>
</feature>
<accession>A0A512PLE1</accession>
<gene>
    <name evidence="2" type="ORF">LRA02_08970</name>
</gene>
<dbReference type="STRING" id="1423795.FD12_GL001395"/>
<feature type="region of interest" description="Disordered" evidence="1">
    <location>
        <begin position="18"/>
        <end position="40"/>
    </location>
</feature>
<dbReference type="Gene3D" id="1.20.5.320">
    <property type="entry name" value="6-Phosphogluconate Dehydrogenase, domain 3"/>
    <property type="match status" value="1"/>
</dbReference>
<dbReference type="EMBL" id="BKAM01000007">
    <property type="protein sequence ID" value="GEP72029.1"/>
    <property type="molecule type" value="Genomic_DNA"/>
</dbReference>
<organism evidence="2 3">
    <name type="scientific">Lentilactobacillus rapi</name>
    <dbReference type="NCBI Taxonomy" id="481723"/>
    <lineage>
        <taxon>Bacteria</taxon>
        <taxon>Bacillati</taxon>
        <taxon>Bacillota</taxon>
        <taxon>Bacilli</taxon>
        <taxon>Lactobacillales</taxon>
        <taxon>Lactobacillaceae</taxon>
        <taxon>Lentilactobacillus</taxon>
    </lineage>
</organism>
<proteinExistence type="predicted"/>
<feature type="region of interest" description="Disordered" evidence="1">
    <location>
        <begin position="74"/>
        <end position="98"/>
    </location>
</feature>